<dbReference type="EMBL" id="JYDQ01000652">
    <property type="protein sequence ID" value="KRY06822.1"/>
    <property type="molecule type" value="Genomic_DNA"/>
</dbReference>
<dbReference type="Proteomes" id="UP000054783">
    <property type="component" value="Unassembled WGS sequence"/>
</dbReference>
<evidence type="ECO:0000256" key="1">
    <source>
        <dbReference type="SAM" id="MobiDB-lite"/>
    </source>
</evidence>
<evidence type="ECO:0000313" key="2">
    <source>
        <dbReference type="EMBL" id="KRY06822.1"/>
    </source>
</evidence>
<comment type="caution">
    <text evidence="2">The sequence shown here is derived from an EMBL/GenBank/DDBJ whole genome shotgun (WGS) entry which is preliminary data.</text>
</comment>
<accession>A0A0V0Z2Y7</accession>
<feature type="region of interest" description="Disordered" evidence="1">
    <location>
        <begin position="63"/>
        <end position="87"/>
    </location>
</feature>
<sequence>MGRARCMTTPIHHTTCYPTLTSLFLPPVDLQKGKRDTQPRIWSLGRAEDIRQSNDICRRAKNPEDIERRHSETEGMPEKTKANHELRSRRSTCVQESYARLCLSIESIVNCLTTERLANYRLNGLLAEVEELCLGSADVNQIEERSLMTEELYRASGALQAEMEQDLEGEERQCATDDWARRRCHFRYWKSRARAIIEQARVDCGLTSRLAADELTTCSCIQARRASRFSRRNPSASNEACWLR</sequence>
<dbReference type="AlphaFoldDB" id="A0A0V0Z2Y7"/>
<gene>
    <name evidence="2" type="ORF">T12_6170</name>
</gene>
<proteinExistence type="predicted"/>
<reference evidence="2 3" key="1">
    <citation type="submission" date="2015-01" db="EMBL/GenBank/DDBJ databases">
        <title>Evolution of Trichinella species and genotypes.</title>
        <authorList>
            <person name="Korhonen P.K."/>
            <person name="Edoardo P."/>
            <person name="Giuseppe L.R."/>
            <person name="Gasser R.B."/>
        </authorList>
    </citation>
    <scope>NUCLEOTIDE SEQUENCE [LARGE SCALE GENOMIC DNA]</scope>
    <source>
        <strain evidence="2">ISS2496</strain>
    </source>
</reference>
<protein>
    <submittedName>
        <fullName evidence="2">Uncharacterized protein</fullName>
    </submittedName>
</protein>
<keyword evidence="3" id="KW-1185">Reference proteome</keyword>
<name>A0A0V0Z2Y7_9BILA</name>
<organism evidence="2 3">
    <name type="scientific">Trichinella patagoniensis</name>
    <dbReference type="NCBI Taxonomy" id="990121"/>
    <lineage>
        <taxon>Eukaryota</taxon>
        <taxon>Metazoa</taxon>
        <taxon>Ecdysozoa</taxon>
        <taxon>Nematoda</taxon>
        <taxon>Enoplea</taxon>
        <taxon>Dorylaimia</taxon>
        <taxon>Trichinellida</taxon>
        <taxon>Trichinellidae</taxon>
        <taxon>Trichinella</taxon>
    </lineage>
</organism>
<evidence type="ECO:0000313" key="3">
    <source>
        <dbReference type="Proteomes" id="UP000054783"/>
    </source>
</evidence>